<dbReference type="EMBL" id="CM023486">
    <property type="protein sequence ID" value="KAH6927764.1"/>
    <property type="molecule type" value="Genomic_DNA"/>
</dbReference>
<evidence type="ECO:0000313" key="1">
    <source>
        <dbReference type="EMBL" id="KAH6927764.1"/>
    </source>
</evidence>
<dbReference type="Proteomes" id="UP000821845">
    <property type="component" value="Chromosome 6"/>
</dbReference>
<keyword evidence="2" id="KW-1185">Reference proteome</keyword>
<accession>A0ACB7S135</accession>
<comment type="caution">
    <text evidence="1">The sequence shown here is derived from an EMBL/GenBank/DDBJ whole genome shotgun (WGS) entry which is preliminary data.</text>
</comment>
<sequence length="85" mass="9444">MALVQSTLTTRGWSKWNTTSITSLPLPSPRDRKGRELWEDAHELGLTLHTDPSSPSRAGNSVCVDTCPDLTFSKNVTDLKWTNSE</sequence>
<reference evidence="1" key="1">
    <citation type="submission" date="2020-05" db="EMBL/GenBank/DDBJ databases">
        <title>Large-scale comparative analyses of tick genomes elucidate their genetic diversity and vector capacities.</title>
        <authorList>
            <person name="Jia N."/>
            <person name="Wang J."/>
            <person name="Shi W."/>
            <person name="Du L."/>
            <person name="Sun Y."/>
            <person name="Zhan W."/>
            <person name="Jiang J."/>
            <person name="Wang Q."/>
            <person name="Zhang B."/>
            <person name="Ji P."/>
            <person name="Sakyi L.B."/>
            <person name="Cui X."/>
            <person name="Yuan T."/>
            <person name="Jiang B."/>
            <person name="Yang W."/>
            <person name="Lam T.T.-Y."/>
            <person name="Chang Q."/>
            <person name="Ding S."/>
            <person name="Wang X."/>
            <person name="Zhu J."/>
            <person name="Ruan X."/>
            <person name="Zhao L."/>
            <person name="Wei J."/>
            <person name="Que T."/>
            <person name="Du C."/>
            <person name="Cheng J."/>
            <person name="Dai P."/>
            <person name="Han X."/>
            <person name="Huang E."/>
            <person name="Gao Y."/>
            <person name="Liu J."/>
            <person name="Shao H."/>
            <person name="Ye R."/>
            <person name="Li L."/>
            <person name="Wei W."/>
            <person name="Wang X."/>
            <person name="Wang C."/>
            <person name="Yang T."/>
            <person name="Huo Q."/>
            <person name="Li W."/>
            <person name="Guo W."/>
            <person name="Chen H."/>
            <person name="Zhou L."/>
            <person name="Ni X."/>
            <person name="Tian J."/>
            <person name="Zhou Y."/>
            <person name="Sheng Y."/>
            <person name="Liu T."/>
            <person name="Pan Y."/>
            <person name="Xia L."/>
            <person name="Li J."/>
            <person name="Zhao F."/>
            <person name="Cao W."/>
        </authorList>
    </citation>
    <scope>NUCLEOTIDE SEQUENCE</scope>
    <source>
        <strain evidence="1">Hyas-2018</strain>
    </source>
</reference>
<evidence type="ECO:0000313" key="2">
    <source>
        <dbReference type="Proteomes" id="UP000821845"/>
    </source>
</evidence>
<proteinExistence type="predicted"/>
<name>A0ACB7S135_HYAAI</name>
<protein>
    <submittedName>
        <fullName evidence="1">Uncharacterized protein</fullName>
    </submittedName>
</protein>
<organism evidence="1 2">
    <name type="scientific">Hyalomma asiaticum</name>
    <name type="common">Tick</name>
    <dbReference type="NCBI Taxonomy" id="266040"/>
    <lineage>
        <taxon>Eukaryota</taxon>
        <taxon>Metazoa</taxon>
        <taxon>Ecdysozoa</taxon>
        <taxon>Arthropoda</taxon>
        <taxon>Chelicerata</taxon>
        <taxon>Arachnida</taxon>
        <taxon>Acari</taxon>
        <taxon>Parasitiformes</taxon>
        <taxon>Ixodida</taxon>
        <taxon>Ixodoidea</taxon>
        <taxon>Ixodidae</taxon>
        <taxon>Hyalomminae</taxon>
        <taxon>Hyalomma</taxon>
    </lineage>
</organism>
<gene>
    <name evidence="1" type="ORF">HPB50_008422</name>
</gene>